<feature type="domain" description="STAS" evidence="3">
    <location>
        <begin position="11"/>
        <end position="121"/>
    </location>
</feature>
<dbReference type="Gene3D" id="3.30.750.24">
    <property type="entry name" value="STAS domain"/>
    <property type="match status" value="1"/>
</dbReference>
<dbReference type="CDD" id="cd07043">
    <property type="entry name" value="STAS_anti-anti-sigma_factors"/>
    <property type="match status" value="1"/>
</dbReference>
<reference evidence="4 5" key="1">
    <citation type="submission" date="2021-01" db="EMBL/GenBank/DDBJ databases">
        <title>Whole genome shotgun sequence of Microbispora corallina NBRC 16416.</title>
        <authorList>
            <person name="Komaki H."/>
            <person name="Tamura T."/>
        </authorList>
    </citation>
    <scope>NUCLEOTIDE SEQUENCE [LARGE SCALE GENOMIC DNA]</scope>
    <source>
        <strain evidence="4 5">NBRC 16416</strain>
    </source>
</reference>
<evidence type="ECO:0000313" key="4">
    <source>
        <dbReference type="EMBL" id="GIH40912.1"/>
    </source>
</evidence>
<evidence type="ECO:0000313" key="5">
    <source>
        <dbReference type="Proteomes" id="UP000603904"/>
    </source>
</evidence>
<keyword evidence="5" id="KW-1185">Reference proteome</keyword>
<organism evidence="4 5">
    <name type="scientific">Microbispora corallina</name>
    <dbReference type="NCBI Taxonomy" id="83302"/>
    <lineage>
        <taxon>Bacteria</taxon>
        <taxon>Bacillati</taxon>
        <taxon>Actinomycetota</taxon>
        <taxon>Actinomycetes</taxon>
        <taxon>Streptosporangiales</taxon>
        <taxon>Streptosporangiaceae</taxon>
        <taxon>Microbispora</taxon>
    </lineage>
</organism>
<dbReference type="InterPro" id="IPR002645">
    <property type="entry name" value="STAS_dom"/>
</dbReference>
<dbReference type="Pfam" id="PF01740">
    <property type="entry name" value="STAS"/>
    <property type="match status" value="1"/>
</dbReference>
<sequence length="139" mass="14884">MADQIDPSESFAVSLGLHEDFIVARASGDLDYHHAGLFHKQVKEAWEAAQPAALILDLSEITFCDSMGVGVLVMLLNQSREQDSPLVLTGVPPHLGRILTITGLRAAFLVEPTLDDAIEAARKGPVPGQRPQSEDTASA</sequence>
<evidence type="ECO:0000256" key="2">
    <source>
        <dbReference type="RuleBase" id="RU003749"/>
    </source>
</evidence>
<dbReference type="RefSeq" id="WP_204058296.1">
    <property type="nucleotide sequence ID" value="NZ_BAAAGP010000014.1"/>
</dbReference>
<gene>
    <name evidence="4" type="ORF">Mco01_39120</name>
</gene>
<proteinExistence type="inferred from homology"/>
<protein>
    <recommendedName>
        <fullName evidence="2">Anti-sigma factor antagonist</fullName>
    </recommendedName>
</protein>
<comment type="similarity">
    <text evidence="1 2">Belongs to the anti-sigma-factor antagonist family.</text>
</comment>
<evidence type="ECO:0000256" key="1">
    <source>
        <dbReference type="ARBA" id="ARBA00009013"/>
    </source>
</evidence>
<dbReference type="SUPFAM" id="SSF52091">
    <property type="entry name" value="SpoIIaa-like"/>
    <property type="match status" value="1"/>
</dbReference>
<dbReference type="InterPro" id="IPR003658">
    <property type="entry name" value="Anti-sigma_ant"/>
</dbReference>
<comment type="caution">
    <text evidence="4">The sequence shown here is derived from an EMBL/GenBank/DDBJ whole genome shotgun (WGS) entry which is preliminary data.</text>
</comment>
<dbReference type="PANTHER" id="PTHR33495">
    <property type="entry name" value="ANTI-SIGMA FACTOR ANTAGONIST TM_1081-RELATED-RELATED"/>
    <property type="match status" value="1"/>
</dbReference>
<evidence type="ECO:0000259" key="3">
    <source>
        <dbReference type="PROSITE" id="PS50801"/>
    </source>
</evidence>
<dbReference type="Proteomes" id="UP000603904">
    <property type="component" value="Unassembled WGS sequence"/>
</dbReference>
<dbReference type="NCBIfam" id="TIGR00377">
    <property type="entry name" value="ant_ant_sig"/>
    <property type="match status" value="1"/>
</dbReference>
<name>A0ABQ4G1H7_9ACTN</name>
<dbReference type="EMBL" id="BOOC01000017">
    <property type="protein sequence ID" value="GIH40912.1"/>
    <property type="molecule type" value="Genomic_DNA"/>
</dbReference>
<accession>A0ABQ4G1H7</accession>
<dbReference type="PROSITE" id="PS50801">
    <property type="entry name" value="STAS"/>
    <property type="match status" value="1"/>
</dbReference>
<dbReference type="PANTHER" id="PTHR33495:SF2">
    <property type="entry name" value="ANTI-SIGMA FACTOR ANTAGONIST TM_1081-RELATED"/>
    <property type="match status" value="1"/>
</dbReference>
<dbReference type="InterPro" id="IPR036513">
    <property type="entry name" value="STAS_dom_sf"/>
</dbReference>